<dbReference type="PROSITE" id="PS51740">
    <property type="entry name" value="SPOVT_ABRB"/>
    <property type="match status" value="1"/>
</dbReference>
<dbReference type="EMBL" id="FP565575">
    <property type="protein sequence ID" value="CBE69418.1"/>
    <property type="molecule type" value="Genomic_DNA"/>
</dbReference>
<dbReference type="KEGG" id="mox:DAMO_2370"/>
<sequence length="72" mass="7957">MTSIKLSSKNQIVLPKEAREAMRVKGGDEIIVVVKGGITLLLPKPKSYTKALAGKGRGLYPSDYLTKERRAW</sequence>
<evidence type="ECO:0000259" key="2">
    <source>
        <dbReference type="PROSITE" id="PS51740"/>
    </source>
</evidence>
<name>D5MIR1_METO1</name>
<organism evidence="3 4">
    <name type="scientific">Methylomirabilis oxygeniifera</name>
    <dbReference type="NCBI Taxonomy" id="671143"/>
    <lineage>
        <taxon>Bacteria</taxon>
        <taxon>Candidatus Methylomirabilota</taxon>
        <taxon>Candidatus Methylomirabilia</taxon>
        <taxon>Candidatus Methylomirabilales</taxon>
        <taxon>Candidatus Methylomirabilaceae</taxon>
        <taxon>Candidatus Methylomirabilis</taxon>
    </lineage>
</organism>
<dbReference type="NCBIfam" id="TIGR01439">
    <property type="entry name" value="lp_hng_hel_AbrB"/>
    <property type="match status" value="1"/>
</dbReference>
<accession>D5MIR1</accession>
<reference evidence="3 4" key="1">
    <citation type="journal article" date="2010" name="Nature">
        <title>Nitrite-driven anaerobic methane oxidation by oxygenic bacteria.</title>
        <authorList>
            <person name="Ettwig K.F."/>
            <person name="Butler M.K."/>
            <person name="Le Paslier D."/>
            <person name="Pelletier E."/>
            <person name="Mangenot S."/>
            <person name="Kuypers M.M.M."/>
            <person name="Schreiber F."/>
            <person name="Dutilh B.E."/>
            <person name="Zedelius J."/>
            <person name="de Beer D."/>
            <person name="Gloerich J."/>
            <person name="Wessels H.J.C.T."/>
            <person name="van Allen T."/>
            <person name="Luesken F."/>
            <person name="Wu M."/>
            <person name="van de Pas-Schoonen K.T."/>
            <person name="Op den Camp H.J.M."/>
            <person name="Janssen-Megens E.M."/>
            <person name="Francoijs K-J."/>
            <person name="Stunnenberg H."/>
            <person name="Weissenbach J."/>
            <person name="Jetten M.S.M."/>
            <person name="Strous M."/>
        </authorList>
    </citation>
    <scope>NUCLEOTIDE SEQUENCE [LARGE SCALE GENOMIC DNA]</scope>
</reference>
<evidence type="ECO:0000313" key="4">
    <source>
        <dbReference type="Proteomes" id="UP000006898"/>
    </source>
</evidence>
<keyword evidence="1" id="KW-0238">DNA-binding</keyword>
<feature type="domain" description="SpoVT-AbrB" evidence="2">
    <location>
        <begin position="1"/>
        <end position="46"/>
    </location>
</feature>
<dbReference type="InterPro" id="IPR037914">
    <property type="entry name" value="SpoVT-AbrB_sf"/>
</dbReference>
<dbReference type="HOGENOM" id="CLU_158484_12_0_0"/>
<dbReference type="InterPro" id="IPR007159">
    <property type="entry name" value="SpoVT-AbrB_dom"/>
</dbReference>
<gene>
    <name evidence="3" type="ORF">DAMO_2370</name>
</gene>
<dbReference type="SMART" id="SM00966">
    <property type="entry name" value="SpoVT_AbrB"/>
    <property type="match status" value="1"/>
</dbReference>
<evidence type="ECO:0000256" key="1">
    <source>
        <dbReference type="PROSITE-ProRule" id="PRU01076"/>
    </source>
</evidence>
<dbReference type="AlphaFoldDB" id="D5MIR1"/>
<evidence type="ECO:0000313" key="3">
    <source>
        <dbReference type="EMBL" id="CBE69418.1"/>
    </source>
</evidence>
<dbReference type="SUPFAM" id="SSF89447">
    <property type="entry name" value="AbrB/MazE/MraZ-like"/>
    <property type="match status" value="1"/>
</dbReference>
<dbReference type="Proteomes" id="UP000006898">
    <property type="component" value="Chromosome"/>
</dbReference>
<protein>
    <submittedName>
        <fullName evidence="3">Putative Transcriptional regulator, AbrB family</fullName>
    </submittedName>
</protein>
<dbReference type="Pfam" id="PF04014">
    <property type="entry name" value="MazE_antitoxin"/>
    <property type="match status" value="1"/>
</dbReference>
<proteinExistence type="predicted"/>
<dbReference type="STRING" id="671143.DAMO_2370"/>
<dbReference type="eggNOG" id="COG2002">
    <property type="taxonomic scope" value="Bacteria"/>
</dbReference>
<dbReference type="Gene3D" id="2.10.260.10">
    <property type="match status" value="1"/>
</dbReference>
<dbReference type="GO" id="GO:0003677">
    <property type="term" value="F:DNA binding"/>
    <property type="evidence" value="ECO:0007669"/>
    <property type="project" value="UniProtKB-UniRule"/>
</dbReference>